<evidence type="ECO:0000313" key="8">
    <source>
        <dbReference type="Proteomes" id="UP000053259"/>
    </source>
</evidence>
<evidence type="ECO:0000256" key="3">
    <source>
        <dbReference type="ARBA" id="ARBA00023125"/>
    </source>
</evidence>
<dbReference type="GO" id="GO:0043565">
    <property type="term" value="F:sequence-specific DNA binding"/>
    <property type="evidence" value="ECO:0007669"/>
    <property type="project" value="TreeGrafter"/>
</dbReference>
<keyword evidence="3" id="KW-0238">DNA-binding</keyword>
<dbReference type="SMART" id="SM00066">
    <property type="entry name" value="GAL4"/>
    <property type="match status" value="1"/>
</dbReference>
<evidence type="ECO:0000313" key="7">
    <source>
        <dbReference type="EMBL" id="KIV98908.1"/>
    </source>
</evidence>
<evidence type="ECO:0000256" key="1">
    <source>
        <dbReference type="ARBA" id="ARBA00004123"/>
    </source>
</evidence>
<proteinExistence type="predicted"/>
<dbReference type="GO" id="GO:0005634">
    <property type="term" value="C:nucleus"/>
    <property type="evidence" value="ECO:0007669"/>
    <property type="project" value="UniProtKB-SubCell"/>
</dbReference>
<dbReference type="GO" id="GO:0008270">
    <property type="term" value="F:zinc ion binding"/>
    <property type="evidence" value="ECO:0007669"/>
    <property type="project" value="InterPro"/>
</dbReference>
<dbReference type="PROSITE" id="PS00463">
    <property type="entry name" value="ZN2_CY6_FUNGAL_1"/>
    <property type="match status" value="1"/>
</dbReference>
<reference evidence="7 8" key="1">
    <citation type="submission" date="2015-01" db="EMBL/GenBank/DDBJ databases">
        <title>The Genome Sequence of Ochroconis gallopava CBS43764.</title>
        <authorList>
            <consortium name="The Broad Institute Genomics Platform"/>
            <person name="Cuomo C."/>
            <person name="de Hoog S."/>
            <person name="Gorbushina A."/>
            <person name="Stielow B."/>
            <person name="Teixiera M."/>
            <person name="Abouelleil A."/>
            <person name="Chapman S.B."/>
            <person name="Priest M."/>
            <person name="Young S.K."/>
            <person name="Wortman J."/>
            <person name="Nusbaum C."/>
            <person name="Birren B."/>
        </authorList>
    </citation>
    <scope>NUCLEOTIDE SEQUENCE [LARGE SCALE GENOMIC DNA]</scope>
    <source>
        <strain evidence="7 8">CBS 43764</strain>
    </source>
</reference>
<dbReference type="STRING" id="253628.A0A0D2AJ00"/>
<protein>
    <recommendedName>
        <fullName evidence="6">Zn(2)-C6 fungal-type domain-containing protein</fullName>
    </recommendedName>
</protein>
<name>A0A0D2AJ00_9PEZI</name>
<accession>A0A0D2AJ00</accession>
<dbReference type="InterPro" id="IPR051711">
    <property type="entry name" value="Stress_Response_Reg"/>
</dbReference>
<dbReference type="OrthoDB" id="4356994at2759"/>
<evidence type="ECO:0000256" key="5">
    <source>
        <dbReference type="ARBA" id="ARBA00023242"/>
    </source>
</evidence>
<sequence length="403" mass="44650">MPEDQQAEPKKHAACDECRARKLKCSGDAPSCQRCQTERLLCVYSLRKKMGRPRKRPREENDTTVTSADANAANGINFNDTSGELTYDFNSLTPELISGLPGTGMPLSMASSIPLDFFKPHQEASLSWLDPLLQNVGTDQPDQEFRAHIPDASVASNRSPEASSSSFTTSASTMVQFSSTPGTCLCLHNMYMTLSELAATKDWSFPYSVHKLKLSLQTANSVLKCLICPLEPTSAMQNLMTLSTVLTTITDCYRKILTSIDAEVKSAEEEGRSMMYRMGDSNPERWHLHTGTADCPMGVNIDLAPSEYKMLSRKVISTDVLGSARASAHRSSQLQQQNSDTISVLGLVQRLEHRQREWHKSAAAAELQVHYARSGMECRPEEGDYMCLKLVGTIRRRIETLGL</sequence>
<dbReference type="GO" id="GO:0045944">
    <property type="term" value="P:positive regulation of transcription by RNA polymerase II"/>
    <property type="evidence" value="ECO:0007669"/>
    <property type="project" value="TreeGrafter"/>
</dbReference>
<dbReference type="RefSeq" id="XP_016208778.1">
    <property type="nucleotide sequence ID" value="XM_016363399.1"/>
</dbReference>
<dbReference type="PANTHER" id="PTHR47540:SF4">
    <property type="entry name" value="TRANSCRIPTION FACTOR RGLT"/>
    <property type="match status" value="1"/>
</dbReference>
<dbReference type="HOGENOM" id="CLU_026660_0_0_1"/>
<dbReference type="AlphaFoldDB" id="A0A0D2AJ00"/>
<gene>
    <name evidence="7" type="ORF">PV09_09353</name>
</gene>
<keyword evidence="4" id="KW-0804">Transcription</keyword>
<dbReference type="SUPFAM" id="SSF57701">
    <property type="entry name" value="Zn2/Cys6 DNA-binding domain"/>
    <property type="match status" value="1"/>
</dbReference>
<evidence type="ECO:0000256" key="2">
    <source>
        <dbReference type="ARBA" id="ARBA00023015"/>
    </source>
</evidence>
<dbReference type="VEuPathDB" id="FungiDB:PV09_09353"/>
<comment type="subcellular location">
    <subcellularLocation>
        <location evidence="1">Nucleus</location>
    </subcellularLocation>
</comment>
<evidence type="ECO:0000256" key="4">
    <source>
        <dbReference type="ARBA" id="ARBA00023163"/>
    </source>
</evidence>
<dbReference type="Gene3D" id="4.10.240.10">
    <property type="entry name" value="Zn(2)-C6 fungal-type DNA-binding domain"/>
    <property type="match status" value="1"/>
</dbReference>
<dbReference type="Pfam" id="PF00172">
    <property type="entry name" value="Zn_clus"/>
    <property type="match status" value="1"/>
</dbReference>
<dbReference type="EMBL" id="KN847591">
    <property type="protein sequence ID" value="KIV98908.1"/>
    <property type="molecule type" value="Genomic_DNA"/>
</dbReference>
<dbReference type="InterPro" id="IPR036864">
    <property type="entry name" value="Zn2-C6_fun-type_DNA-bd_sf"/>
</dbReference>
<evidence type="ECO:0000259" key="6">
    <source>
        <dbReference type="PROSITE" id="PS50048"/>
    </source>
</evidence>
<dbReference type="PANTHER" id="PTHR47540">
    <property type="entry name" value="THIAMINE REPRESSIBLE GENES REGULATORY PROTEIN THI5"/>
    <property type="match status" value="1"/>
</dbReference>
<keyword evidence="8" id="KW-1185">Reference proteome</keyword>
<dbReference type="Proteomes" id="UP000053259">
    <property type="component" value="Unassembled WGS sequence"/>
</dbReference>
<keyword evidence="5" id="KW-0539">Nucleus</keyword>
<dbReference type="PROSITE" id="PS50048">
    <property type="entry name" value="ZN2_CY6_FUNGAL_2"/>
    <property type="match status" value="1"/>
</dbReference>
<feature type="domain" description="Zn(2)-C6 fungal-type" evidence="6">
    <location>
        <begin position="14"/>
        <end position="44"/>
    </location>
</feature>
<dbReference type="InterPro" id="IPR001138">
    <property type="entry name" value="Zn2Cys6_DnaBD"/>
</dbReference>
<dbReference type="InParanoid" id="A0A0D2AJ00"/>
<organism evidence="7 8">
    <name type="scientific">Verruconis gallopava</name>
    <dbReference type="NCBI Taxonomy" id="253628"/>
    <lineage>
        <taxon>Eukaryota</taxon>
        <taxon>Fungi</taxon>
        <taxon>Dikarya</taxon>
        <taxon>Ascomycota</taxon>
        <taxon>Pezizomycotina</taxon>
        <taxon>Dothideomycetes</taxon>
        <taxon>Pleosporomycetidae</taxon>
        <taxon>Venturiales</taxon>
        <taxon>Sympoventuriaceae</taxon>
        <taxon>Verruconis</taxon>
    </lineage>
</organism>
<keyword evidence="2" id="KW-0805">Transcription regulation</keyword>
<dbReference type="CDD" id="cd00067">
    <property type="entry name" value="GAL4"/>
    <property type="match status" value="1"/>
</dbReference>
<dbReference type="GO" id="GO:0000981">
    <property type="term" value="F:DNA-binding transcription factor activity, RNA polymerase II-specific"/>
    <property type="evidence" value="ECO:0007669"/>
    <property type="project" value="InterPro"/>
</dbReference>
<dbReference type="GeneID" id="27317326"/>